<dbReference type="PANTHER" id="PTHR33371:SF4">
    <property type="entry name" value="INTERMEMBRANE PHOSPHOLIPID TRANSPORT SYSTEM BINDING PROTEIN MLAD"/>
    <property type="match status" value="1"/>
</dbReference>
<accession>A0ABT2G194</accession>
<evidence type="ECO:0000259" key="3">
    <source>
        <dbReference type="Pfam" id="PF02470"/>
    </source>
</evidence>
<dbReference type="RefSeq" id="WP_259412724.1">
    <property type="nucleotide sequence ID" value="NZ_JANWGH010000001.1"/>
</dbReference>
<protein>
    <submittedName>
        <fullName evidence="4">MlaD family protein</fullName>
    </submittedName>
</protein>
<dbReference type="Pfam" id="PF02470">
    <property type="entry name" value="MlaD"/>
    <property type="match status" value="1"/>
</dbReference>
<evidence type="ECO:0000313" key="4">
    <source>
        <dbReference type="EMBL" id="MCS5489046.1"/>
    </source>
</evidence>
<keyword evidence="1" id="KW-0175">Coiled coil</keyword>
<feature type="coiled-coil region" evidence="1">
    <location>
        <begin position="286"/>
        <end position="329"/>
    </location>
</feature>
<organism evidence="4 5">
    <name type="scientific">Algoriphagus limi</name>
    <dbReference type="NCBI Taxonomy" id="2975273"/>
    <lineage>
        <taxon>Bacteria</taxon>
        <taxon>Pseudomonadati</taxon>
        <taxon>Bacteroidota</taxon>
        <taxon>Cytophagia</taxon>
        <taxon>Cytophagales</taxon>
        <taxon>Cyclobacteriaceae</taxon>
        <taxon>Algoriphagus</taxon>
    </lineage>
</organism>
<feature type="transmembrane region" description="Helical" evidence="2">
    <location>
        <begin position="12"/>
        <end position="31"/>
    </location>
</feature>
<reference evidence="4 5" key="1">
    <citation type="submission" date="2022-08" db="EMBL/GenBank/DDBJ databases">
        <title>Algoriphagus sp. CAU 1643 isolated from mud.</title>
        <authorList>
            <person name="Kim W."/>
        </authorList>
    </citation>
    <scope>NUCLEOTIDE SEQUENCE [LARGE SCALE GENOMIC DNA]</scope>
    <source>
        <strain evidence="4 5">CAU 1643</strain>
    </source>
</reference>
<dbReference type="InterPro" id="IPR003399">
    <property type="entry name" value="Mce/MlaD"/>
</dbReference>
<evidence type="ECO:0000313" key="5">
    <source>
        <dbReference type="Proteomes" id="UP001206788"/>
    </source>
</evidence>
<keyword evidence="2" id="KW-0812">Transmembrane</keyword>
<dbReference type="Proteomes" id="UP001206788">
    <property type="component" value="Unassembled WGS sequence"/>
</dbReference>
<sequence>MKNEKQISNAKLGALVLAGLMFLVFSLYMIGKNQNIWGTSMSVYVELNDVNGLLTGNNVRYKGMTVGTVSDIDFLDEEIIRVRLLIHKSMAPYIQNNSKTTINTDGLMGNKIIEIHPQEEIAPPIQEGDVLYPLEQVSSEDMLRQLNSSGGYLETTLKNLAQISEKLNENENFWKMISDTLLVEELKGTIRSFTRAGNQATQMAQAGKELLENIQSGDGLAASLISDSVMTQNFERTLSQMEQTTLEAKELMMNVNQILEEVQRGEGTAGLILEDSLFRATLMQTLINLENSSDNFNTNMEALRSNFLFRKYFKKLEKEQKKAEKENKK</sequence>
<dbReference type="EMBL" id="JANWGH010000001">
    <property type="protein sequence ID" value="MCS5489046.1"/>
    <property type="molecule type" value="Genomic_DNA"/>
</dbReference>
<feature type="domain" description="Mce/MlaD" evidence="3">
    <location>
        <begin position="42"/>
        <end position="117"/>
    </location>
</feature>
<comment type="caution">
    <text evidence="4">The sequence shown here is derived from an EMBL/GenBank/DDBJ whole genome shotgun (WGS) entry which is preliminary data.</text>
</comment>
<proteinExistence type="predicted"/>
<keyword evidence="2" id="KW-0472">Membrane</keyword>
<gene>
    <name evidence="4" type="ORF">NY014_01310</name>
</gene>
<name>A0ABT2G194_9BACT</name>
<dbReference type="PANTHER" id="PTHR33371">
    <property type="entry name" value="INTERMEMBRANE PHOSPHOLIPID TRANSPORT SYSTEM BINDING PROTEIN MLAD-RELATED"/>
    <property type="match status" value="1"/>
</dbReference>
<evidence type="ECO:0000256" key="2">
    <source>
        <dbReference type="SAM" id="Phobius"/>
    </source>
</evidence>
<keyword evidence="5" id="KW-1185">Reference proteome</keyword>
<evidence type="ECO:0000256" key="1">
    <source>
        <dbReference type="SAM" id="Coils"/>
    </source>
</evidence>
<dbReference type="InterPro" id="IPR052336">
    <property type="entry name" value="MlaD_Phospholipid_Transporter"/>
</dbReference>
<keyword evidence="2" id="KW-1133">Transmembrane helix</keyword>